<keyword evidence="2" id="KW-1185">Reference proteome</keyword>
<protein>
    <submittedName>
        <fullName evidence="3">C-type lectin domain-containing protein</fullName>
    </submittedName>
</protein>
<dbReference type="AlphaFoldDB" id="A0A914BXS7"/>
<dbReference type="InterPro" id="IPR016186">
    <property type="entry name" value="C-type_lectin-like/link_sf"/>
</dbReference>
<dbReference type="SMART" id="SM00034">
    <property type="entry name" value="CLECT"/>
    <property type="match status" value="1"/>
</dbReference>
<evidence type="ECO:0000259" key="1">
    <source>
        <dbReference type="PROSITE" id="PS50041"/>
    </source>
</evidence>
<dbReference type="Pfam" id="PF00059">
    <property type="entry name" value="Lectin_C"/>
    <property type="match status" value="1"/>
</dbReference>
<evidence type="ECO:0000313" key="3">
    <source>
        <dbReference type="WBParaSite" id="ACRNAN_Path_1248.g4865.t1"/>
    </source>
</evidence>
<feature type="domain" description="C-type lectin" evidence="1">
    <location>
        <begin position="62"/>
        <end position="185"/>
    </location>
</feature>
<dbReference type="InterPro" id="IPR016187">
    <property type="entry name" value="CTDL_fold"/>
</dbReference>
<dbReference type="SUPFAM" id="SSF56436">
    <property type="entry name" value="C-type lectin-like"/>
    <property type="match status" value="1"/>
</dbReference>
<dbReference type="WBParaSite" id="ACRNAN_Path_1248.g4865.t1">
    <property type="protein sequence ID" value="ACRNAN_Path_1248.g4865.t1"/>
    <property type="gene ID" value="ACRNAN_Path_1248.g4865"/>
</dbReference>
<accession>A0A914BXS7</accession>
<dbReference type="CDD" id="cd00037">
    <property type="entry name" value="CLECT"/>
    <property type="match status" value="1"/>
</dbReference>
<name>A0A914BXS7_9BILA</name>
<dbReference type="PANTHER" id="PTHR22803">
    <property type="entry name" value="MANNOSE, PHOSPHOLIPASE, LECTIN RECEPTOR RELATED"/>
    <property type="match status" value="1"/>
</dbReference>
<dbReference type="PROSITE" id="PS50041">
    <property type="entry name" value="C_TYPE_LECTIN_2"/>
    <property type="match status" value="1"/>
</dbReference>
<dbReference type="Gene3D" id="3.10.100.10">
    <property type="entry name" value="Mannose-Binding Protein A, subunit A"/>
    <property type="match status" value="1"/>
</dbReference>
<dbReference type="Proteomes" id="UP000887540">
    <property type="component" value="Unplaced"/>
</dbReference>
<organism evidence="2 3">
    <name type="scientific">Acrobeloides nanus</name>
    <dbReference type="NCBI Taxonomy" id="290746"/>
    <lineage>
        <taxon>Eukaryota</taxon>
        <taxon>Metazoa</taxon>
        <taxon>Ecdysozoa</taxon>
        <taxon>Nematoda</taxon>
        <taxon>Chromadorea</taxon>
        <taxon>Rhabditida</taxon>
        <taxon>Tylenchina</taxon>
        <taxon>Cephalobomorpha</taxon>
        <taxon>Cephaloboidea</taxon>
        <taxon>Cephalobidae</taxon>
        <taxon>Acrobeloides</taxon>
    </lineage>
</organism>
<dbReference type="InterPro" id="IPR050111">
    <property type="entry name" value="C-type_lectin/snaclec_domain"/>
</dbReference>
<reference evidence="3" key="1">
    <citation type="submission" date="2022-11" db="UniProtKB">
        <authorList>
            <consortium name="WormBaseParasite"/>
        </authorList>
    </citation>
    <scope>IDENTIFICATION</scope>
</reference>
<evidence type="ECO:0000313" key="2">
    <source>
        <dbReference type="Proteomes" id="UP000887540"/>
    </source>
</evidence>
<dbReference type="InterPro" id="IPR001304">
    <property type="entry name" value="C-type_lectin-like"/>
</dbReference>
<proteinExistence type="predicted"/>
<sequence>MTIRNGAWFSQSCTTGSLKKPYVCKVNTTSNPQVSTKSLIMPTCPTLKPCSPCSEGYTYHNMTNKCYRLLPSTDFDLAEAQCIKDGGHLASIHTDEENWFLTVFSYQTPQEYVGGAWIGMHFDNGAWRWTDNTPVDYQHWGGSLPGAGFLTCAYLHQHYTDGWGDWFGFWDNIVECSYSIPAICKKDPESV</sequence>